<organism evidence="1 2">
    <name type="scientific">Streptomyces griseofuscus</name>
    <dbReference type="NCBI Taxonomy" id="146922"/>
    <lineage>
        <taxon>Bacteria</taxon>
        <taxon>Bacillati</taxon>
        <taxon>Actinomycetota</taxon>
        <taxon>Actinomycetes</taxon>
        <taxon>Kitasatosporales</taxon>
        <taxon>Streptomycetaceae</taxon>
        <taxon>Streptomyces</taxon>
    </lineage>
</organism>
<protein>
    <submittedName>
        <fullName evidence="1">Uncharacterized protein</fullName>
    </submittedName>
</protein>
<dbReference type="KEGG" id="sgf:HEP81_07781"/>
<sequence length="34" mass="4218">MLKPHTTLLRGVLARYEELNLRRARRENIRRTKR</sequence>
<dbReference type="EMBL" id="CP051006">
    <property type="protein sequence ID" value="QNT98011.1"/>
    <property type="molecule type" value="Genomic_DNA"/>
</dbReference>
<dbReference type="Proteomes" id="UP000516422">
    <property type="component" value="Chromosome"/>
</dbReference>
<evidence type="ECO:0000313" key="1">
    <source>
        <dbReference type="EMBL" id="QNT98011.1"/>
    </source>
</evidence>
<gene>
    <name evidence="1" type="ORF">HEP81_07781</name>
</gene>
<reference evidence="1 2" key="1">
    <citation type="submission" date="2020-04" db="EMBL/GenBank/DDBJ databases">
        <title>Characterization and engineering of Streptomyces griseofuscus DSM40191 as a potential heterologous host for expression of BGCs.</title>
        <authorList>
            <person name="Gren T."/>
            <person name="Whitford C.M."/>
            <person name="Mohite O.S."/>
            <person name="Joergensen T.S."/>
            <person name="Nielsen J.B."/>
            <person name="Lee S.Y."/>
            <person name="Weber T."/>
        </authorList>
    </citation>
    <scope>NUCLEOTIDE SEQUENCE [LARGE SCALE GENOMIC DNA]</scope>
    <source>
        <strain evidence="1 2">DSM 40191</strain>
    </source>
</reference>
<dbReference type="AlphaFoldDB" id="A0A7H1QCI1"/>
<proteinExistence type="predicted"/>
<evidence type="ECO:0000313" key="2">
    <source>
        <dbReference type="Proteomes" id="UP000516422"/>
    </source>
</evidence>
<name>A0A7H1QCI1_9ACTN</name>
<accession>A0A7H1QCI1</accession>